<gene>
    <name evidence="2" type="ORF">MAM1_0300d09408</name>
</gene>
<dbReference type="Proteomes" id="UP000053815">
    <property type="component" value="Unassembled WGS sequence"/>
</dbReference>
<reference evidence="2" key="1">
    <citation type="submission" date="2014-09" db="EMBL/GenBank/DDBJ databases">
        <title>Draft genome sequence of an oleaginous Mucoromycotina fungus Mucor ambiguus NBRC6742.</title>
        <authorList>
            <person name="Takeda I."/>
            <person name="Yamane N."/>
            <person name="Morita T."/>
            <person name="Tamano K."/>
            <person name="Machida M."/>
            <person name="Baker S."/>
            <person name="Koike H."/>
        </authorList>
    </citation>
    <scope>NUCLEOTIDE SEQUENCE</scope>
    <source>
        <strain evidence="2">NBRC 6742</strain>
    </source>
</reference>
<organism evidence="2">
    <name type="scientific">Mucor ambiguus</name>
    <dbReference type="NCBI Taxonomy" id="91626"/>
    <lineage>
        <taxon>Eukaryota</taxon>
        <taxon>Fungi</taxon>
        <taxon>Fungi incertae sedis</taxon>
        <taxon>Mucoromycota</taxon>
        <taxon>Mucoromycotina</taxon>
        <taxon>Mucoromycetes</taxon>
        <taxon>Mucorales</taxon>
        <taxon>Mucorineae</taxon>
        <taxon>Mucoraceae</taxon>
        <taxon>Mucor</taxon>
    </lineage>
</organism>
<dbReference type="EMBL" id="DF836589">
    <property type="protein sequence ID" value="GAN09875.1"/>
    <property type="molecule type" value="Genomic_DNA"/>
</dbReference>
<accession>A0A0C9LXA1</accession>
<feature type="compositionally biased region" description="Polar residues" evidence="1">
    <location>
        <begin position="195"/>
        <end position="206"/>
    </location>
</feature>
<dbReference type="OrthoDB" id="2248168at2759"/>
<proteinExistence type="predicted"/>
<evidence type="ECO:0000256" key="1">
    <source>
        <dbReference type="SAM" id="MobiDB-lite"/>
    </source>
</evidence>
<dbReference type="AlphaFoldDB" id="A0A0C9LXA1"/>
<sequence length="279" mass="30955">MDCPQFEGITFADNKEINKILREQLPNGLILTMRAVGKINKFFEISFLNEEGRVAALNRPFIINDKEIVVSLTLGPGAQIARAGITGMPVLDIVSNCNRLIEILSPCQDILELDHHYMPSGHWFNVRGFATLNCATDKTYNGKLKHQMPFHEHRNITLVRSSMGIVCKDYHSDEHIKVGCPVYRKRSVKRCDKCQSPNHTGETTMTAAADQDGDTVAHSDSQAPDQGQHGAQTAVTERKPSNWADEGIPQFHDVEVDESTMKTDLNGAGLANADQDDAR</sequence>
<keyword evidence="3" id="KW-1185">Reference proteome</keyword>
<feature type="region of interest" description="Disordered" evidence="1">
    <location>
        <begin position="192"/>
        <end position="279"/>
    </location>
</feature>
<evidence type="ECO:0000313" key="2">
    <source>
        <dbReference type="EMBL" id="GAN09875.1"/>
    </source>
</evidence>
<feature type="compositionally biased region" description="Polar residues" evidence="1">
    <location>
        <begin position="218"/>
        <end position="235"/>
    </location>
</feature>
<dbReference type="STRING" id="91626.A0A0C9LXA1"/>
<evidence type="ECO:0000313" key="3">
    <source>
        <dbReference type="Proteomes" id="UP000053815"/>
    </source>
</evidence>
<name>A0A0C9LXA1_9FUNG</name>
<protein>
    <submittedName>
        <fullName evidence="2">Uncharacterized protein</fullName>
    </submittedName>
</protein>